<dbReference type="eggNOG" id="COG1192">
    <property type="taxonomic scope" value="Bacteria"/>
</dbReference>
<accession>G5GKC4</accession>
<dbReference type="Pfam" id="PF13614">
    <property type="entry name" value="AAA_31"/>
    <property type="match status" value="1"/>
</dbReference>
<dbReference type="CDD" id="cd02042">
    <property type="entry name" value="ParAB_family"/>
    <property type="match status" value="1"/>
</dbReference>
<evidence type="ECO:0000259" key="5">
    <source>
        <dbReference type="Pfam" id="PF13614"/>
    </source>
</evidence>
<evidence type="ECO:0000256" key="3">
    <source>
        <dbReference type="ARBA" id="ARBA00062323"/>
    </source>
</evidence>
<reference evidence="6 7" key="1">
    <citation type="submission" date="2011-08" db="EMBL/GenBank/DDBJ databases">
        <title>The Genome Sequence of Johnsonella ignava ATCC 51276.</title>
        <authorList>
            <consortium name="The Broad Institute Genome Sequencing Platform"/>
            <person name="Earl A."/>
            <person name="Ward D."/>
            <person name="Feldgarden M."/>
            <person name="Gevers D."/>
            <person name="Izard J."/>
            <person name="Blanton J.M."/>
            <person name="Baranova O.V."/>
            <person name="Dewhirst F.E."/>
            <person name="Young S.K."/>
            <person name="Zeng Q."/>
            <person name="Gargeya S."/>
            <person name="Fitzgerald M."/>
            <person name="Haas B."/>
            <person name="Abouelleil A."/>
            <person name="Alvarado L."/>
            <person name="Arachchi H.M."/>
            <person name="Berlin A."/>
            <person name="Brown A."/>
            <person name="Chapman S.B."/>
            <person name="Chen Z."/>
            <person name="Dunbar C."/>
            <person name="Freedman E."/>
            <person name="Gearin G."/>
            <person name="Gellesch M."/>
            <person name="Goldberg J."/>
            <person name="Griggs A."/>
            <person name="Gujja S."/>
            <person name="Heiman D."/>
            <person name="Howarth C."/>
            <person name="Larson L."/>
            <person name="Lui A."/>
            <person name="MacDonald P.J.P."/>
            <person name="Montmayeur A."/>
            <person name="Murphy C."/>
            <person name="Neiman D."/>
            <person name="Pearson M."/>
            <person name="Priest M."/>
            <person name="Roberts A."/>
            <person name="Saif S."/>
            <person name="Shea T."/>
            <person name="Shenoy N."/>
            <person name="Sisk P."/>
            <person name="Stolte C."/>
            <person name="Sykes S."/>
            <person name="Wortman J."/>
            <person name="Nusbaum C."/>
            <person name="Birren B."/>
        </authorList>
    </citation>
    <scope>NUCLEOTIDE SEQUENCE [LARGE SCALE GENOMIC DNA]</scope>
    <source>
        <strain evidence="6 7">ATCC 51276</strain>
    </source>
</reference>
<keyword evidence="7" id="KW-1185">Reference proteome</keyword>
<dbReference type="HOGENOM" id="CLU_037612_1_4_9"/>
<evidence type="ECO:0000313" key="6">
    <source>
        <dbReference type="EMBL" id="EHI54814.1"/>
    </source>
</evidence>
<dbReference type="RefSeq" id="WP_005541887.1">
    <property type="nucleotide sequence ID" value="NZ_JH378838.1"/>
</dbReference>
<dbReference type="PANTHER" id="PTHR13696:SF52">
    <property type="entry name" value="PARA FAMILY PROTEIN CT_582"/>
    <property type="match status" value="1"/>
</dbReference>
<feature type="domain" description="AAA" evidence="5">
    <location>
        <begin position="3"/>
        <end position="178"/>
    </location>
</feature>
<dbReference type="InterPro" id="IPR027417">
    <property type="entry name" value="P-loop_NTPase"/>
</dbReference>
<dbReference type="AlphaFoldDB" id="G5GKC4"/>
<comment type="catalytic activity">
    <reaction evidence="2">
        <text>ATP + H2O = ADP + phosphate + H(+)</text>
        <dbReference type="Rhea" id="RHEA:13065"/>
        <dbReference type="ChEBI" id="CHEBI:15377"/>
        <dbReference type="ChEBI" id="CHEBI:15378"/>
        <dbReference type="ChEBI" id="CHEBI:30616"/>
        <dbReference type="ChEBI" id="CHEBI:43474"/>
        <dbReference type="ChEBI" id="CHEBI:456216"/>
    </reaction>
</comment>
<dbReference type="InterPro" id="IPR025669">
    <property type="entry name" value="AAA_dom"/>
</dbReference>
<dbReference type="FunFam" id="3.40.50.300:FF:000285">
    <property type="entry name" value="Sporulation initiation inhibitor Soj"/>
    <property type="match status" value="1"/>
</dbReference>
<sequence length="259" mass="28823">MERIIAIANQKGGVGKTTTAINLAAALAEKNKKVLAVDFDPQGNMTSGFGIEKNKLENTVYDLIINGSDFNETICKTRIEGLFLIPSNVNLSGAEIELLDMQKREYVLKDSIKENIDKYDFVIIDCPPSLSLLTINALTAAYTVLIPIQCEYYALEGLSQMLKTLEIVKRRLNRILTIEGILFTMYDPRNNLSSQVIENVKESLNENIYNTVIPRNIRLAEAPSYGMPIIEYAPKSSGAQKYRMLAEEVINNTHGGNGI</sequence>
<proteinExistence type="inferred from homology"/>
<dbReference type="PANTHER" id="PTHR13696">
    <property type="entry name" value="P-LOOP CONTAINING NUCLEOSIDE TRIPHOSPHATE HYDROLASE"/>
    <property type="match status" value="1"/>
</dbReference>
<dbReference type="InterPro" id="IPR050678">
    <property type="entry name" value="DNA_Partitioning_ATPase"/>
</dbReference>
<comment type="caution">
    <text evidence="6">The sequence shown here is derived from an EMBL/GenBank/DDBJ whole genome shotgun (WGS) entry which is preliminary data.</text>
</comment>
<name>G5GKC4_9FIRM</name>
<evidence type="ECO:0000256" key="1">
    <source>
        <dbReference type="ARBA" id="ARBA00006976"/>
    </source>
</evidence>
<evidence type="ECO:0000313" key="7">
    <source>
        <dbReference type="Proteomes" id="UP000003011"/>
    </source>
</evidence>
<dbReference type="STRING" id="679200.HMPREF9333_02015"/>
<dbReference type="Proteomes" id="UP000003011">
    <property type="component" value="Unassembled WGS sequence"/>
</dbReference>
<dbReference type="OrthoDB" id="9815116at2"/>
<dbReference type="PATRIC" id="fig|679200.3.peg.2124"/>
<gene>
    <name evidence="6" type="ORF">HMPREF9333_02015</name>
</gene>
<dbReference type="PIRSF" id="PIRSF009320">
    <property type="entry name" value="Nuc_binding_HP_1000"/>
    <property type="match status" value="1"/>
</dbReference>
<organism evidence="6 7">
    <name type="scientific">Johnsonella ignava ATCC 51276</name>
    <dbReference type="NCBI Taxonomy" id="679200"/>
    <lineage>
        <taxon>Bacteria</taxon>
        <taxon>Bacillati</taxon>
        <taxon>Bacillota</taxon>
        <taxon>Clostridia</taxon>
        <taxon>Lachnospirales</taxon>
        <taxon>Lachnospiraceae</taxon>
        <taxon>Johnsonella</taxon>
    </lineage>
</organism>
<evidence type="ECO:0000256" key="2">
    <source>
        <dbReference type="ARBA" id="ARBA00049360"/>
    </source>
</evidence>
<dbReference type="SUPFAM" id="SSF52540">
    <property type="entry name" value="P-loop containing nucleoside triphosphate hydrolases"/>
    <property type="match status" value="1"/>
</dbReference>
<dbReference type="Gene3D" id="3.40.50.300">
    <property type="entry name" value="P-loop containing nucleotide triphosphate hydrolases"/>
    <property type="match status" value="1"/>
</dbReference>
<comment type="similarity">
    <text evidence="1">Belongs to the ParA family.</text>
</comment>
<evidence type="ECO:0000256" key="4">
    <source>
        <dbReference type="ARBA" id="ARBA00071824"/>
    </source>
</evidence>
<protein>
    <recommendedName>
        <fullName evidence="4">Sporulation initiation inhibitor protein Soj</fullName>
    </recommendedName>
</protein>
<dbReference type="EMBL" id="ACZL01000037">
    <property type="protein sequence ID" value="EHI54814.1"/>
    <property type="molecule type" value="Genomic_DNA"/>
</dbReference>
<comment type="subunit">
    <text evidence="3">Dimerizes in the presence of ATP but not ADP; ATP-binding is required for double-stranded (ds)DNA-binding. Interacts with DnaA.</text>
</comment>